<dbReference type="GO" id="GO:0008270">
    <property type="term" value="F:zinc ion binding"/>
    <property type="evidence" value="ECO:0007669"/>
    <property type="project" value="InterPro"/>
</dbReference>
<dbReference type="EMBL" id="CAJOBZ010000002">
    <property type="protein sequence ID" value="CAF4756315.1"/>
    <property type="molecule type" value="Genomic_DNA"/>
</dbReference>
<dbReference type="Gene3D" id="3.90.180.10">
    <property type="entry name" value="Medium-chain alcohol dehydrogenases, catalytic domain"/>
    <property type="match status" value="1"/>
</dbReference>
<reference evidence="2" key="1">
    <citation type="submission" date="2021-02" db="EMBL/GenBank/DDBJ databases">
        <authorList>
            <person name="Steward A R."/>
        </authorList>
    </citation>
    <scope>NUCLEOTIDE SEQUENCE</scope>
</reference>
<dbReference type="Gene3D" id="3.40.50.720">
    <property type="entry name" value="NAD(P)-binding Rossmann-like Domain"/>
    <property type="match status" value="1"/>
</dbReference>
<dbReference type="PROSITE" id="PS01162">
    <property type="entry name" value="QOR_ZETA_CRYSTAL"/>
    <property type="match status" value="1"/>
</dbReference>
<protein>
    <submittedName>
        <fullName evidence="2">Uncharacterized protein</fullName>
    </submittedName>
</protein>
<dbReference type="Proteomes" id="UP000663880">
    <property type="component" value="Unassembled WGS sequence"/>
</dbReference>
<evidence type="ECO:0000313" key="2">
    <source>
        <dbReference type="EMBL" id="CAF4756315.1"/>
    </source>
</evidence>
<keyword evidence="1" id="KW-0521">NADP</keyword>
<sequence length="212" mass="23599">MPLTSVTAYESLIDRLSITEKDKGKSILIINSGGGVGSVACQLAKLLGLKVIGTASRPESMKFSKESGAHIVLNHTENLVEQLQNNKISEVDFILVNYDPYNYWDTLMMLIKPQGKICLVVDSSGLVDLKQLKAKSITLVSEMMFTRIVYNTDDKYRHTEILEEVSKMLDNGKLKSTLTKVITPINAVNIREAHRLIEEKKSIGKIVISGFK</sequence>
<dbReference type="InterPro" id="IPR036291">
    <property type="entry name" value="NAD(P)-bd_dom_sf"/>
</dbReference>
<dbReference type="AlphaFoldDB" id="A0A821LTS0"/>
<gene>
    <name evidence="2" type="ORF">PMACD_LOCUS1017</name>
</gene>
<dbReference type="PANTHER" id="PTHR44154">
    <property type="entry name" value="QUINONE OXIDOREDUCTASE"/>
    <property type="match status" value="1"/>
</dbReference>
<accession>A0A821LTS0</accession>
<dbReference type="PANTHER" id="PTHR44154:SF1">
    <property type="entry name" value="QUINONE OXIDOREDUCTASE"/>
    <property type="match status" value="1"/>
</dbReference>
<evidence type="ECO:0000313" key="3">
    <source>
        <dbReference type="Proteomes" id="UP000663880"/>
    </source>
</evidence>
<proteinExistence type="predicted"/>
<name>A0A821LTS0_9NEOP</name>
<dbReference type="GO" id="GO:0016491">
    <property type="term" value="F:oxidoreductase activity"/>
    <property type="evidence" value="ECO:0007669"/>
    <property type="project" value="InterPro"/>
</dbReference>
<organism evidence="2 3">
    <name type="scientific">Pieris macdunnoughi</name>
    <dbReference type="NCBI Taxonomy" id="345717"/>
    <lineage>
        <taxon>Eukaryota</taxon>
        <taxon>Metazoa</taxon>
        <taxon>Ecdysozoa</taxon>
        <taxon>Arthropoda</taxon>
        <taxon>Hexapoda</taxon>
        <taxon>Insecta</taxon>
        <taxon>Pterygota</taxon>
        <taxon>Neoptera</taxon>
        <taxon>Endopterygota</taxon>
        <taxon>Lepidoptera</taxon>
        <taxon>Glossata</taxon>
        <taxon>Ditrysia</taxon>
        <taxon>Papilionoidea</taxon>
        <taxon>Pieridae</taxon>
        <taxon>Pierinae</taxon>
        <taxon>Pieris</taxon>
    </lineage>
</organism>
<dbReference type="InterPro" id="IPR051603">
    <property type="entry name" value="Zinc-ADH_QOR/CCCR"/>
</dbReference>
<comment type="caution">
    <text evidence="2">The sequence shown here is derived from an EMBL/GenBank/DDBJ whole genome shotgun (WGS) entry which is preliminary data.</text>
</comment>
<keyword evidence="3" id="KW-1185">Reference proteome</keyword>
<dbReference type="SUPFAM" id="SSF51735">
    <property type="entry name" value="NAD(P)-binding Rossmann-fold domains"/>
    <property type="match status" value="1"/>
</dbReference>
<dbReference type="OrthoDB" id="3509362at2759"/>
<dbReference type="Pfam" id="PF13602">
    <property type="entry name" value="ADH_zinc_N_2"/>
    <property type="match status" value="1"/>
</dbReference>
<dbReference type="InterPro" id="IPR002364">
    <property type="entry name" value="Quin_OxRdtase/zeta-crystal_CS"/>
</dbReference>
<evidence type="ECO:0000256" key="1">
    <source>
        <dbReference type="ARBA" id="ARBA00022857"/>
    </source>
</evidence>